<dbReference type="Proteomes" id="UP000315289">
    <property type="component" value="Unassembled WGS sequence"/>
</dbReference>
<dbReference type="InterPro" id="IPR001509">
    <property type="entry name" value="Epimerase_deHydtase"/>
</dbReference>
<protein>
    <submittedName>
        <fullName evidence="3">NAD-dependent epimerase/dehydratase family</fullName>
    </submittedName>
</protein>
<dbReference type="AlphaFoldDB" id="A0A557SYL6"/>
<dbReference type="RefSeq" id="WP_186433965.1">
    <property type="nucleotide sequence ID" value="NZ_ML675578.1"/>
</dbReference>
<evidence type="ECO:0000256" key="1">
    <source>
        <dbReference type="ARBA" id="ARBA00007637"/>
    </source>
</evidence>
<dbReference type="Pfam" id="PF01370">
    <property type="entry name" value="Epimerase"/>
    <property type="match status" value="1"/>
</dbReference>
<dbReference type="InterPro" id="IPR036291">
    <property type="entry name" value="NAD(P)-bd_dom_sf"/>
</dbReference>
<proteinExistence type="inferred from homology"/>
<dbReference type="OrthoDB" id="4907at2157"/>
<feature type="domain" description="NAD-dependent epimerase/dehydratase" evidence="2">
    <location>
        <begin position="3"/>
        <end position="215"/>
    </location>
</feature>
<evidence type="ECO:0000259" key="2">
    <source>
        <dbReference type="Pfam" id="PF01370"/>
    </source>
</evidence>
<evidence type="ECO:0000313" key="4">
    <source>
        <dbReference type="Proteomes" id="UP000315289"/>
    </source>
</evidence>
<accession>A0A557SYL6</accession>
<dbReference type="PRINTS" id="PR01713">
    <property type="entry name" value="NUCEPIMERASE"/>
</dbReference>
<keyword evidence="4" id="KW-1185">Reference proteome</keyword>
<sequence length="294" mass="33889">MKILVTGHTGFIGTSLVKKLQSNYTVLTTNKNNGRRINVLEKSQLLDIDEVDTVIHLASKTSILDSISNPYDTYYTNIVGTLNILDYAIKRKIKNIINISTYTYGNPKYIPIDENHPLCPHSPYNKSKLISEKLCKYYSEDYKLNIVTLRPFYIYGPSHNSSFISSAIRKVMNNEKVILSKKNTRRDFLFVDDFVNLVHKILLNFPEGYNVYNVGYGKSYNLEDILRVIESIINKKISIEYNSSFRPNDVVEMVADIGKVMKKFEWSPTIDINEGLKLTIDRYSQMIKDRDAEP</sequence>
<name>A0A557SYL6_9ARCH</name>
<dbReference type="EMBL" id="VOAH01000001">
    <property type="protein sequence ID" value="TVP41696.1"/>
    <property type="molecule type" value="Genomic_DNA"/>
</dbReference>
<reference evidence="3 4" key="1">
    <citation type="journal article" date="2019" name="Front. Microbiol.">
        <title>Ammonia Oxidation by the Arctic Terrestrial Thaumarchaeote Candidatus Nitrosocosmicus arcticus Is Stimulated by Increasing Temperatures.</title>
        <authorList>
            <person name="Alves R.J.E."/>
            <person name="Kerou M."/>
            <person name="Zappe A."/>
            <person name="Bittner R."/>
            <person name="Abby S.S."/>
            <person name="Schmidt H.A."/>
            <person name="Pfeifer K."/>
            <person name="Schleper C."/>
        </authorList>
    </citation>
    <scope>NUCLEOTIDE SEQUENCE [LARGE SCALE GENOMIC DNA]</scope>
    <source>
        <strain evidence="3 4">Kfb</strain>
    </source>
</reference>
<evidence type="ECO:0000313" key="3">
    <source>
        <dbReference type="EMBL" id="TVP41696.1"/>
    </source>
</evidence>
<dbReference type="PANTHER" id="PTHR43000">
    <property type="entry name" value="DTDP-D-GLUCOSE 4,6-DEHYDRATASE-RELATED"/>
    <property type="match status" value="1"/>
</dbReference>
<dbReference type="Gene3D" id="3.40.50.720">
    <property type="entry name" value="NAD(P)-binding Rossmann-like Domain"/>
    <property type="match status" value="1"/>
</dbReference>
<comment type="similarity">
    <text evidence="1">Belongs to the NAD(P)-dependent epimerase/dehydratase family.</text>
</comment>
<comment type="caution">
    <text evidence="3">The sequence shown here is derived from an EMBL/GenBank/DDBJ whole genome shotgun (WGS) entry which is preliminary data.</text>
</comment>
<organism evidence="3 4">
    <name type="scientific">Candidatus Nitrosocosmicus arcticus</name>
    <dbReference type="NCBI Taxonomy" id="2035267"/>
    <lineage>
        <taxon>Archaea</taxon>
        <taxon>Nitrososphaerota</taxon>
        <taxon>Nitrososphaeria</taxon>
        <taxon>Nitrososphaerales</taxon>
        <taxon>Nitrososphaeraceae</taxon>
        <taxon>Candidatus Nitrosocosmicus</taxon>
    </lineage>
</organism>
<gene>
    <name evidence="3" type="primary">galE1</name>
    <name evidence="3" type="ORF">NARC_10102</name>
</gene>
<dbReference type="SUPFAM" id="SSF51735">
    <property type="entry name" value="NAD(P)-binding Rossmann-fold domains"/>
    <property type="match status" value="1"/>
</dbReference>